<name>A0AAV2S7J2_MEGNR</name>
<reference evidence="2 3" key="1">
    <citation type="submission" date="2024-05" db="EMBL/GenBank/DDBJ databases">
        <authorList>
            <person name="Wallberg A."/>
        </authorList>
    </citation>
    <scope>NUCLEOTIDE SEQUENCE [LARGE SCALE GENOMIC DNA]</scope>
</reference>
<dbReference type="GO" id="GO:0031902">
    <property type="term" value="C:late endosome membrane"/>
    <property type="evidence" value="ECO:0007669"/>
    <property type="project" value="TreeGrafter"/>
</dbReference>
<dbReference type="SUPFAM" id="SSF53335">
    <property type="entry name" value="S-adenosyl-L-methionine-dependent methyltransferases"/>
    <property type="match status" value="1"/>
</dbReference>
<organism evidence="2 3">
    <name type="scientific">Meganyctiphanes norvegica</name>
    <name type="common">Northern krill</name>
    <name type="synonym">Thysanopoda norvegica</name>
    <dbReference type="NCBI Taxonomy" id="48144"/>
    <lineage>
        <taxon>Eukaryota</taxon>
        <taxon>Metazoa</taxon>
        <taxon>Ecdysozoa</taxon>
        <taxon>Arthropoda</taxon>
        <taxon>Crustacea</taxon>
        <taxon>Multicrustacea</taxon>
        <taxon>Malacostraca</taxon>
        <taxon>Eumalacostraca</taxon>
        <taxon>Eucarida</taxon>
        <taxon>Euphausiacea</taxon>
        <taxon>Euphausiidae</taxon>
        <taxon>Meganyctiphanes</taxon>
    </lineage>
</organism>
<dbReference type="GO" id="GO:0005789">
    <property type="term" value="C:endoplasmic reticulum membrane"/>
    <property type="evidence" value="ECO:0007669"/>
    <property type="project" value="TreeGrafter"/>
</dbReference>
<evidence type="ECO:0000313" key="3">
    <source>
        <dbReference type="Proteomes" id="UP001497623"/>
    </source>
</evidence>
<evidence type="ECO:0000313" key="2">
    <source>
        <dbReference type="EMBL" id="CAL4171334.1"/>
    </source>
</evidence>
<dbReference type="PANTHER" id="PTHR34009">
    <property type="entry name" value="PROTEIN STAR"/>
    <property type="match status" value="1"/>
</dbReference>
<dbReference type="GO" id="GO:0005794">
    <property type="term" value="C:Golgi apparatus"/>
    <property type="evidence" value="ECO:0007669"/>
    <property type="project" value="TreeGrafter"/>
</dbReference>
<evidence type="ECO:0000259" key="1">
    <source>
        <dbReference type="Pfam" id="PF05050"/>
    </source>
</evidence>
<sequence>MKNALLDIQGKCGCHDKSISQGLWYCYDIFPPRILSYNALSPVCDISGLLPGDTPCVVQVVTEQFLKPPDKRPYNFDNDNPYYKQYDKLMGMGTRNIIKTVFLNQPKGFFVEAGALDGVYASNSLELERDLGWTGLLVEPNPVSYKSLLTKHRKAWTTNACLSTTSYPKQTIFVAESDSNPHSEHAMNIKGGTHELGVNIDDFAVEKEAEDTKEKNYVNVQCFPLRSYLSALNITQVDLLSLDIQGAEKQVLDTLPWETVTFRLLIIENIHQGYDEQFVKDMENKSFRLAHWNKEDYIFMKQGDIHLDQ</sequence>
<protein>
    <recommendedName>
        <fullName evidence="1">Methyltransferase FkbM domain-containing protein</fullName>
    </recommendedName>
</protein>
<feature type="non-terminal residue" evidence="2">
    <location>
        <position position="309"/>
    </location>
</feature>
<dbReference type="Proteomes" id="UP001497623">
    <property type="component" value="Unassembled WGS sequence"/>
</dbReference>
<dbReference type="GO" id="GO:0005886">
    <property type="term" value="C:plasma membrane"/>
    <property type="evidence" value="ECO:0007669"/>
    <property type="project" value="TreeGrafter"/>
</dbReference>
<dbReference type="Pfam" id="PF05050">
    <property type="entry name" value="Methyltransf_21"/>
    <property type="match status" value="1"/>
</dbReference>
<dbReference type="InterPro" id="IPR006342">
    <property type="entry name" value="FkbM_mtfrase"/>
</dbReference>
<proteinExistence type="predicted"/>
<dbReference type="PANTHER" id="PTHR34009:SF2">
    <property type="entry name" value="PROTEIN STAR"/>
    <property type="match status" value="1"/>
</dbReference>
<gene>
    <name evidence="2" type="ORF">MNOR_LOCUS34101</name>
</gene>
<feature type="domain" description="Methyltransferase FkbM" evidence="1">
    <location>
        <begin position="113"/>
        <end position="280"/>
    </location>
</feature>
<keyword evidence="3" id="KW-1185">Reference proteome</keyword>
<comment type="caution">
    <text evidence="2">The sequence shown here is derived from an EMBL/GenBank/DDBJ whole genome shotgun (WGS) entry which is preliminary data.</text>
</comment>
<dbReference type="InterPro" id="IPR053202">
    <property type="entry name" value="EGF_Rcpt_Signaling_Reg"/>
</dbReference>
<accession>A0AAV2S7J2</accession>
<dbReference type="EMBL" id="CAXKWB010051322">
    <property type="protein sequence ID" value="CAL4171334.1"/>
    <property type="molecule type" value="Genomic_DNA"/>
</dbReference>
<dbReference type="GO" id="GO:0016197">
    <property type="term" value="P:endosomal transport"/>
    <property type="evidence" value="ECO:0007669"/>
    <property type="project" value="TreeGrafter"/>
</dbReference>
<dbReference type="InterPro" id="IPR029063">
    <property type="entry name" value="SAM-dependent_MTases_sf"/>
</dbReference>
<dbReference type="AlphaFoldDB" id="A0AAV2S7J2"/>
<dbReference type="Gene3D" id="3.40.50.150">
    <property type="entry name" value="Vaccinia Virus protein VP39"/>
    <property type="match status" value="1"/>
</dbReference>
<dbReference type="GO" id="GO:0006888">
    <property type="term" value="P:endoplasmic reticulum to Golgi vesicle-mediated transport"/>
    <property type="evidence" value="ECO:0007669"/>
    <property type="project" value="TreeGrafter"/>
</dbReference>